<dbReference type="Proteomes" id="UP001500227">
    <property type="component" value="Unassembled WGS sequence"/>
</dbReference>
<dbReference type="RefSeq" id="WP_345370977.1">
    <property type="nucleotide sequence ID" value="NZ_BAABKD010000009.1"/>
</dbReference>
<accession>A0ABP9M4X0</accession>
<protein>
    <submittedName>
        <fullName evidence="2">DUF2868 domain-containing protein</fullName>
    </submittedName>
</protein>
<name>A0ABP9M4X0_9BURK</name>
<gene>
    <name evidence="2" type="ORF">GCM10023337_16540</name>
</gene>
<comment type="caution">
    <text evidence="2">The sequence shown here is derived from an EMBL/GenBank/DDBJ whole genome shotgun (WGS) entry which is preliminary data.</text>
</comment>
<keyword evidence="1" id="KW-0812">Transmembrane</keyword>
<feature type="transmembrane region" description="Helical" evidence="1">
    <location>
        <begin position="261"/>
        <end position="286"/>
    </location>
</feature>
<sequence length="467" mass="52678">MKDVDVSSAYWLAEALRLKESQWGPIEDTAEVRRVVAAGGDFTQRVLRRACYLGERLGWLLVQQQVLRWLRGCVLVLGVIFILLGLGMAAGALSRPHGSVNILLAWVALLGAPSLSLLLWLVSFWWQPHQEGRGFVVGHITVWLSQRFVRGPDQALMLRALLSLWGQQASLRWRFGLLNHVLWLLALLAAAVMLVLLLTAKRYSFAWETTLLTPSHFVAWVQLVGWLPQQLGFAMPEMAVIAQSDGSTLLPMSAQVQWSQWLLGSLVVYGMLPRLMALLVCIFMLWRAQRRRPELGALPGITELKPRLQPQTEYVGVDAIAGEDQVPQAQVVQERPALLAPTAVIGIELPSDQVWPPFMLPDRWRDEGVVDSREQRHQLLMALVQHPVTHLVLCVDAEQTPDRGVVAWLAELATYADYCSIYLLNAKDNQHGEKPDRRESWYERLKKAGFYAIYTHPEPLLFELSSS</sequence>
<feature type="transmembrane region" description="Helical" evidence="1">
    <location>
        <begin position="181"/>
        <end position="199"/>
    </location>
</feature>
<keyword evidence="1" id="KW-0472">Membrane</keyword>
<keyword evidence="1" id="KW-1133">Transmembrane helix</keyword>
<feature type="transmembrane region" description="Helical" evidence="1">
    <location>
        <begin position="69"/>
        <end position="90"/>
    </location>
</feature>
<feature type="transmembrane region" description="Helical" evidence="1">
    <location>
        <begin position="102"/>
        <end position="126"/>
    </location>
</feature>
<keyword evidence="3" id="KW-1185">Reference proteome</keyword>
<evidence type="ECO:0000313" key="3">
    <source>
        <dbReference type="Proteomes" id="UP001500227"/>
    </source>
</evidence>
<organism evidence="2 3">
    <name type="scientific">Paenalcaligenes hermetiae</name>
    <dbReference type="NCBI Taxonomy" id="1157987"/>
    <lineage>
        <taxon>Bacteria</taxon>
        <taxon>Pseudomonadati</taxon>
        <taxon>Pseudomonadota</taxon>
        <taxon>Betaproteobacteria</taxon>
        <taxon>Burkholderiales</taxon>
        <taxon>Alcaligenaceae</taxon>
        <taxon>Paenalcaligenes</taxon>
    </lineage>
</organism>
<dbReference type="EMBL" id="BAABKD010000009">
    <property type="protein sequence ID" value="GAA5091122.1"/>
    <property type="molecule type" value="Genomic_DNA"/>
</dbReference>
<evidence type="ECO:0000313" key="2">
    <source>
        <dbReference type="EMBL" id="GAA5091122.1"/>
    </source>
</evidence>
<dbReference type="InterPro" id="IPR021296">
    <property type="entry name" value="DUF2868"/>
</dbReference>
<proteinExistence type="predicted"/>
<evidence type="ECO:0000256" key="1">
    <source>
        <dbReference type="SAM" id="Phobius"/>
    </source>
</evidence>
<dbReference type="Pfam" id="PF11067">
    <property type="entry name" value="DUF2868"/>
    <property type="match status" value="1"/>
</dbReference>
<reference evidence="3" key="1">
    <citation type="journal article" date="2019" name="Int. J. Syst. Evol. Microbiol.">
        <title>The Global Catalogue of Microorganisms (GCM) 10K type strain sequencing project: providing services to taxonomists for standard genome sequencing and annotation.</title>
        <authorList>
            <consortium name="The Broad Institute Genomics Platform"/>
            <consortium name="The Broad Institute Genome Sequencing Center for Infectious Disease"/>
            <person name="Wu L."/>
            <person name="Ma J."/>
        </authorList>
    </citation>
    <scope>NUCLEOTIDE SEQUENCE [LARGE SCALE GENOMIC DNA]</scope>
    <source>
        <strain evidence="3">JCM 18423</strain>
    </source>
</reference>